<dbReference type="AlphaFoldDB" id="A0A9D5B5N6"/>
<evidence type="ECO:0000313" key="2">
    <source>
        <dbReference type="Proteomes" id="UP001058974"/>
    </source>
</evidence>
<sequence length="303" mass="35036">MDFIIRRFHQLSRRNKRFSSKSNGFRGSSSKDNIDDQRNCFNCKIPGHFRAYYSDLQKERSKKGRFQKDSFRRKLMKSIMATWDELDNEDGSNKDEGEENMALMAMTPSNIEYESTSDSYSYSYEEDKILSVVYGVLITITPTSIDNAINCEDKYVVLDVLFCESYLSPHIIFDNLSDLSKVSSLNSKALVWYHMLISNFLQKNKDLTSLDIYEQAFMLLLNSNLKINLPQVIFDYLKMTLTSFKEGKSCSISYGIVLYELFIQQGFDLTMTEVKSTVRGDKLKLIEALKVVDPFKVKVVSMD</sequence>
<evidence type="ECO:0000313" key="1">
    <source>
        <dbReference type="EMBL" id="KAI5431255.1"/>
    </source>
</evidence>
<protein>
    <submittedName>
        <fullName evidence="1">Uncharacterized protein</fullName>
    </submittedName>
</protein>
<keyword evidence="2" id="KW-1185">Reference proteome</keyword>
<accession>A0A9D5B5N6</accession>
<dbReference type="Proteomes" id="UP001058974">
    <property type="component" value="Chromosome 3"/>
</dbReference>
<name>A0A9D5B5N6_PEA</name>
<organism evidence="1 2">
    <name type="scientific">Pisum sativum</name>
    <name type="common">Garden pea</name>
    <name type="synonym">Lathyrus oleraceus</name>
    <dbReference type="NCBI Taxonomy" id="3888"/>
    <lineage>
        <taxon>Eukaryota</taxon>
        <taxon>Viridiplantae</taxon>
        <taxon>Streptophyta</taxon>
        <taxon>Embryophyta</taxon>
        <taxon>Tracheophyta</taxon>
        <taxon>Spermatophyta</taxon>
        <taxon>Magnoliopsida</taxon>
        <taxon>eudicotyledons</taxon>
        <taxon>Gunneridae</taxon>
        <taxon>Pentapetalae</taxon>
        <taxon>rosids</taxon>
        <taxon>fabids</taxon>
        <taxon>Fabales</taxon>
        <taxon>Fabaceae</taxon>
        <taxon>Papilionoideae</taxon>
        <taxon>50 kb inversion clade</taxon>
        <taxon>NPAAA clade</taxon>
        <taxon>Hologalegina</taxon>
        <taxon>IRL clade</taxon>
        <taxon>Fabeae</taxon>
        <taxon>Lathyrus</taxon>
    </lineage>
</organism>
<dbReference type="EMBL" id="JAMSHJ010000003">
    <property type="protein sequence ID" value="KAI5431255.1"/>
    <property type="molecule type" value="Genomic_DNA"/>
</dbReference>
<reference evidence="1 2" key="1">
    <citation type="journal article" date="2022" name="Nat. Genet.">
        <title>Improved pea reference genome and pan-genome highlight genomic features and evolutionary characteristics.</title>
        <authorList>
            <person name="Yang T."/>
            <person name="Liu R."/>
            <person name="Luo Y."/>
            <person name="Hu S."/>
            <person name="Wang D."/>
            <person name="Wang C."/>
            <person name="Pandey M.K."/>
            <person name="Ge S."/>
            <person name="Xu Q."/>
            <person name="Li N."/>
            <person name="Li G."/>
            <person name="Huang Y."/>
            <person name="Saxena R.K."/>
            <person name="Ji Y."/>
            <person name="Li M."/>
            <person name="Yan X."/>
            <person name="He Y."/>
            <person name="Liu Y."/>
            <person name="Wang X."/>
            <person name="Xiang C."/>
            <person name="Varshney R.K."/>
            <person name="Ding H."/>
            <person name="Gao S."/>
            <person name="Zong X."/>
        </authorList>
    </citation>
    <scope>NUCLEOTIDE SEQUENCE [LARGE SCALE GENOMIC DNA]</scope>
    <source>
        <strain evidence="1 2">cv. Zhongwan 6</strain>
    </source>
</reference>
<gene>
    <name evidence="1" type="ORF">KIW84_035431</name>
</gene>
<proteinExistence type="predicted"/>
<comment type="caution">
    <text evidence="1">The sequence shown here is derived from an EMBL/GenBank/DDBJ whole genome shotgun (WGS) entry which is preliminary data.</text>
</comment>
<dbReference type="Gramene" id="Psat03G0543100-T1">
    <property type="protein sequence ID" value="KAI5431255.1"/>
    <property type="gene ID" value="KIW84_035431"/>
</dbReference>